<proteinExistence type="predicted"/>
<gene>
    <name evidence="3" type="ORF">ERS852407_02230</name>
</gene>
<feature type="transmembrane region" description="Helical" evidence="2">
    <location>
        <begin position="101"/>
        <end position="123"/>
    </location>
</feature>
<feature type="compositionally biased region" description="Basic and acidic residues" evidence="1">
    <location>
        <begin position="1"/>
        <end position="36"/>
    </location>
</feature>
<evidence type="ECO:0000313" key="3">
    <source>
        <dbReference type="EMBL" id="CUO23210.1"/>
    </source>
</evidence>
<dbReference type="RefSeq" id="WP_242867900.1">
    <property type="nucleotide sequence ID" value="NZ_CABIXC010000004.1"/>
</dbReference>
<evidence type="ECO:0000256" key="2">
    <source>
        <dbReference type="SAM" id="Phobius"/>
    </source>
</evidence>
<sequence length="213" mass="24923">MEQEPMEREPMEREPMEREPMEREPMEREAMEREPVEQETMEQEPMVQTDPVAFTVKLTAKDLWKFSLYHSNKGMLGIFNVIFSLAAIFLLVTTWGSNTAMYRALLVICALMFTVWQPFLLYLKAARQSKSPVIQNPMNLSFSREGVVVTQGTERLELIWENIGRVERIRGMMIVYMDKVHAYLLPDSITGEKREALSELFRESLPAERRKKI</sequence>
<keyword evidence="2" id="KW-0472">Membrane</keyword>
<feature type="transmembrane region" description="Helical" evidence="2">
    <location>
        <begin position="75"/>
        <end position="95"/>
    </location>
</feature>
<feature type="region of interest" description="Disordered" evidence="1">
    <location>
        <begin position="1"/>
        <end position="46"/>
    </location>
</feature>
<evidence type="ECO:0008006" key="5">
    <source>
        <dbReference type="Google" id="ProtNLM"/>
    </source>
</evidence>
<reference evidence="3 4" key="1">
    <citation type="submission" date="2015-09" db="EMBL/GenBank/DDBJ databases">
        <authorList>
            <consortium name="Pathogen Informatics"/>
        </authorList>
    </citation>
    <scope>NUCLEOTIDE SEQUENCE [LARGE SCALE GENOMIC DNA]</scope>
    <source>
        <strain evidence="3 4">2789STDY5608850</strain>
    </source>
</reference>
<evidence type="ECO:0000313" key="4">
    <source>
        <dbReference type="Proteomes" id="UP000095651"/>
    </source>
</evidence>
<protein>
    <recommendedName>
        <fullName evidence="5">YcxB family protein</fullName>
    </recommendedName>
</protein>
<name>A0A174DH15_9FIRM</name>
<dbReference type="Proteomes" id="UP000095651">
    <property type="component" value="Unassembled WGS sequence"/>
</dbReference>
<organism evidence="3 4">
    <name type="scientific">Hungatella hathewayi</name>
    <dbReference type="NCBI Taxonomy" id="154046"/>
    <lineage>
        <taxon>Bacteria</taxon>
        <taxon>Bacillati</taxon>
        <taxon>Bacillota</taxon>
        <taxon>Clostridia</taxon>
        <taxon>Lachnospirales</taxon>
        <taxon>Lachnospiraceae</taxon>
        <taxon>Hungatella</taxon>
    </lineage>
</organism>
<dbReference type="EMBL" id="CYZE01000004">
    <property type="protein sequence ID" value="CUO23210.1"/>
    <property type="molecule type" value="Genomic_DNA"/>
</dbReference>
<keyword evidence="2" id="KW-0812">Transmembrane</keyword>
<evidence type="ECO:0000256" key="1">
    <source>
        <dbReference type="SAM" id="MobiDB-lite"/>
    </source>
</evidence>
<dbReference type="AlphaFoldDB" id="A0A174DH15"/>
<keyword evidence="2" id="KW-1133">Transmembrane helix</keyword>
<accession>A0A174DH15</accession>